<dbReference type="EMBL" id="VTPC01000884">
    <property type="protein sequence ID" value="KAF2903983.1"/>
    <property type="molecule type" value="Genomic_DNA"/>
</dbReference>
<comment type="subcellular location">
    <subcellularLocation>
        <location evidence="1">Membrane</location>
        <topology evidence="1">Multi-pass membrane protein</topology>
    </subcellularLocation>
</comment>
<comment type="caution">
    <text evidence="7">The sequence shown here is derived from an EMBL/GenBank/DDBJ whole genome shotgun (WGS) entry which is preliminary data.</text>
</comment>
<dbReference type="AlphaFoldDB" id="A0A8K0DD60"/>
<evidence type="ECO:0000256" key="5">
    <source>
        <dbReference type="ARBA" id="ARBA00023136"/>
    </source>
</evidence>
<feature type="transmembrane region" description="Helical" evidence="6">
    <location>
        <begin position="83"/>
        <end position="102"/>
    </location>
</feature>
<keyword evidence="4 6" id="KW-1133">Transmembrane helix</keyword>
<keyword evidence="8" id="KW-1185">Reference proteome</keyword>
<evidence type="ECO:0000256" key="3">
    <source>
        <dbReference type="ARBA" id="ARBA00022692"/>
    </source>
</evidence>
<dbReference type="PANTHER" id="PTHR12841:SF6">
    <property type="entry name" value="PROTEIN UNC-50 HOMOLOG"/>
    <property type="match status" value="1"/>
</dbReference>
<evidence type="ECO:0000313" key="8">
    <source>
        <dbReference type="Proteomes" id="UP000801492"/>
    </source>
</evidence>
<dbReference type="OrthoDB" id="10027013at2759"/>
<sequence>MSQYHHSGSYVTLPLLLDNEETCCTRATTELWKYLGRMFQVNQMDFANALMQMMYLFISPQKVYSSVQYGKNTKSEFARDDPAFIVLLIAWFCFISTGFGMILRLDCWHVIKFLSYVIFFDCIGSGLVFATIFWYVLNKCFHLKTNQKIEWRFAFDVHLNALFPALTLIQWCQLLVFTEVLLYYDWFLIMLIGNTFWLIAVSYYIYITFLGYNSLQVLKHATFLLIPLLISVLLYVMSLIVKFNIAYVWTLYYTDG</sequence>
<feature type="transmembrane region" description="Helical" evidence="6">
    <location>
        <begin position="114"/>
        <end position="137"/>
    </location>
</feature>
<feature type="transmembrane region" description="Helical" evidence="6">
    <location>
        <begin position="183"/>
        <end position="212"/>
    </location>
</feature>
<dbReference type="InterPro" id="IPR007881">
    <property type="entry name" value="UNC-50"/>
</dbReference>
<evidence type="ECO:0000256" key="6">
    <source>
        <dbReference type="SAM" id="Phobius"/>
    </source>
</evidence>
<evidence type="ECO:0000256" key="1">
    <source>
        <dbReference type="ARBA" id="ARBA00004141"/>
    </source>
</evidence>
<dbReference type="PANTHER" id="PTHR12841">
    <property type="entry name" value="PROTEIN UNC-50 HOMOLOG"/>
    <property type="match status" value="1"/>
</dbReference>
<keyword evidence="3 6" id="KW-0812">Transmembrane</keyword>
<dbReference type="Pfam" id="PF05216">
    <property type="entry name" value="UNC-50"/>
    <property type="match status" value="1"/>
</dbReference>
<organism evidence="7 8">
    <name type="scientific">Ignelater luminosus</name>
    <name type="common">Cucubano</name>
    <name type="synonym">Pyrophorus luminosus</name>
    <dbReference type="NCBI Taxonomy" id="2038154"/>
    <lineage>
        <taxon>Eukaryota</taxon>
        <taxon>Metazoa</taxon>
        <taxon>Ecdysozoa</taxon>
        <taxon>Arthropoda</taxon>
        <taxon>Hexapoda</taxon>
        <taxon>Insecta</taxon>
        <taxon>Pterygota</taxon>
        <taxon>Neoptera</taxon>
        <taxon>Endopterygota</taxon>
        <taxon>Coleoptera</taxon>
        <taxon>Polyphaga</taxon>
        <taxon>Elateriformia</taxon>
        <taxon>Elateroidea</taxon>
        <taxon>Elateridae</taxon>
        <taxon>Agrypninae</taxon>
        <taxon>Pyrophorini</taxon>
        <taxon>Ignelater</taxon>
    </lineage>
</organism>
<keyword evidence="5 6" id="KW-0472">Membrane</keyword>
<accession>A0A8K0DD60</accession>
<feature type="non-terminal residue" evidence="7">
    <location>
        <position position="256"/>
    </location>
</feature>
<dbReference type="GO" id="GO:0000139">
    <property type="term" value="C:Golgi membrane"/>
    <property type="evidence" value="ECO:0007669"/>
    <property type="project" value="TreeGrafter"/>
</dbReference>
<evidence type="ECO:0008006" key="9">
    <source>
        <dbReference type="Google" id="ProtNLM"/>
    </source>
</evidence>
<feature type="transmembrane region" description="Helical" evidence="6">
    <location>
        <begin position="224"/>
        <end position="249"/>
    </location>
</feature>
<comment type="similarity">
    <text evidence="2">Belongs to the unc-50 family.</text>
</comment>
<feature type="transmembrane region" description="Helical" evidence="6">
    <location>
        <begin position="157"/>
        <end position="177"/>
    </location>
</feature>
<evidence type="ECO:0000313" key="7">
    <source>
        <dbReference type="EMBL" id="KAF2903983.1"/>
    </source>
</evidence>
<evidence type="ECO:0000256" key="2">
    <source>
        <dbReference type="ARBA" id="ARBA00006293"/>
    </source>
</evidence>
<dbReference type="Proteomes" id="UP000801492">
    <property type="component" value="Unassembled WGS sequence"/>
</dbReference>
<proteinExistence type="inferred from homology"/>
<evidence type="ECO:0000256" key="4">
    <source>
        <dbReference type="ARBA" id="ARBA00022989"/>
    </source>
</evidence>
<name>A0A8K0DD60_IGNLU</name>
<gene>
    <name evidence="7" type="ORF">ILUMI_02193</name>
</gene>
<reference evidence="7" key="1">
    <citation type="submission" date="2019-08" db="EMBL/GenBank/DDBJ databases">
        <title>The genome of the North American firefly Photinus pyralis.</title>
        <authorList>
            <consortium name="Photinus pyralis genome working group"/>
            <person name="Fallon T.R."/>
            <person name="Sander Lower S.E."/>
            <person name="Weng J.-K."/>
        </authorList>
    </citation>
    <scope>NUCLEOTIDE SEQUENCE</scope>
    <source>
        <strain evidence="7">TRF0915ILg1</strain>
        <tissue evidence="7">Whole body</tissue>
    </source>
</reference>
<protein>
    <recommendedName>
        <fullName evidence="9">UNC-50-like protein</fullName>
    </recommendedName>
</protein>